<dbReference type="InterPro" id="IPR043136">
    <property type="entry name" value="B30.2/SPRY_sf"/>
</dbReference>
<name>A0A1I8FE87_9PLAT</name>
<accession>A0A1I8FE87</accession>
<proteinExistence type="predicted"/>
<organism evidence="2 3">
    <name type="scientific">Macrostomum lignano</name>
    <dbReference type="NCBI Taxonomy" id="282301"/>
    <lineage>
        <taxon>Eukaryota</taxon>
        <taxon>Metazoa</taxon>
        <taxon>Spiralia</taxon>
        <taxon>Lophotrochozoa</taxon>
        <taxon>Platyhelminthes</taxon>
        <taxon>Rhabditophora</taxon>
        <taxon>Macrostomorpha</taxon>
        <taxon>Macrostomida</taxon>
        <taxon>Macrostomidae</taxon>
        <taxon>Macrostomum</taxon>
    </lineage>
</organism>
<dbReference type="WBParaSite" id="maker-unitig_31420-snap-gene-0.2-mRNA-1">
    <property type="protein sequence ID" value="maker-unitig_31420-snap-gene-0.2-mRNA-1"/>
    <property type="gene ID" value="maker-unitig_31420-snap-gene-0.2"/>
</dbReference>
<evidence type="ECO:0000313" key="3">
    <source>
        <dbReference type="WBParaSite" id="maker-unitig_31420-snap-gene-0.2-mRNA-1"/>
    </source>
</evidence>
<dbReference type="Proteomes" id="UP000095280">
    <property type="component" value="Unplaced"/>
</dbReference>
<feature type="region of interest" description="Disordered" evidence="1">
    <location>
        <begin position="406"/>
        <end position="426"/>
    </location>
</feature>
<protein>
    <submittedName>
        <fullName evidence="3">SH2 domain-containing protein</fullName>
    </submittedName>
</protein>
<feature type="region of interest" description="Disordered" evidence="1">
    <location>
        <begin position="474"/>
        <end position="499"/>
    </location>
</feature>
<dbReference type="Gene3D" id="2.60.120.920">
    <property type="match status" value="1"/>
</dbReference>
<evidence type="ECO:0000313" key="2">
    <source>
        <dbReference type="Proteomes" id="UP000095280"/>
    </source>
</evidence>
<keyword evidence="2" id="KW-1185">Reference proteome</keyword>
<reference evidence="3" key="1">
    <citation type="submission" date="2016-11" db="UniProtKB">
        <authorList>
            <consortium name="WormBaseParasite"/>
        </authorList>
    </citation>
    <scope>IDENTIFICATION</scope>
</reference>
<feature type="region of interest" description="Disordered" evidence="1">
    <location>
        <begin position="216"/>
        <end position="237"/>
    </location>
</feature>
<dbReference type="AlphaFoldDB" id="A0A1I8FE87"/>
<evidence type="ECO:0000256" key="1">
    <source>
        <dbReference type="SAM" id="MobiDB-lite"/>
    </source>
</evidence>
<feature type="compositionally biased region" description="Gly residues" evidence="1">
    <location>
        <begin position="408"/>
        <end position="419"/>
    </location>
</feature>
<sequence>GCRTDRGVCNGGQWYYEATVLPSATPAGDQLVPARRDERATAFRLYGPTAKSHTARVARGLRRSSSQRDVVGVFFRRLRPAALCCTQSMAKSWGLAYELPHDMRPWRCSTPAACLAPGAPPPTGTSATIRPGRCCTGRPASGGPSVWRRPINRPRIENPRAWRAESARHQRPRTDAGTRRCPLRRVSWLSAWQGVRANKGLRGRAGGRFYYEVEPQEAPALSQQPAGPPESGGLDIGRDARRLGYGADPDGFGLAGNQGKKMHSDEIDSYGETVWQRRHLDHGQCIRSQQRPDGPPPTSCPAKCSARRHSIHSEHAGHQTLFVNLGPDALQISSWATSGLQCVWLARIPYGEAERPEVMDRKSKGFTPTLILECFRESLTKRNSNLPSVDHKYDVIRENKQQIHAGQLHGGYNGGGGGTAPADYSDDNISKPMAMMEMAEAGAAGDGGGCEHQGYPKHRIIISRAIRKSEPLSLKANKSATQSKRWKPTADEHGNKVTNGLSSEKVRQVVTSKVVETPRIAADPPIAMMSMPSDEILSRWRCGN</sequence>